<sequence length="68" mass="7596">MNMSDVETFLKSDKSIICGAVNSLSKQFGWSVMWSRVLTLIAIFLSPTMGLIAYFVTAIVVSQQKTKY</sequence>
<comment type="caution">
    <text evidence="3">The sequence shown here is derived from an EMBL/GenBank/DDBJ whole genome shotgun (WGS) entry which is preliminary data.</text>
</comment>
<dbReference type="InterPro" id="IPR007168">
    <property type="entry name" value="Phageshock_PspC_N"/>
</dbReference>
<feature type="transmembrane region" description="Helical" evidence="1">
    <location>
        <begin position="37"/>
        <end position="61"/>
    </location>
</feature>
<organism evidence="3 4">
    <name type="scientific">Shewanella electrodiphila</name>
    <dbReference type="NCBI Taxonomy" id="934143"/>
    <lineage>
        <taxon>Bacteria</taxon>
        <taxon>Pseudomonadati</taxon>
        <taxon>Pseudomonadota</taxon>
        <taxon>Gammaproteobacteria</taxon>
        <taxon>Alteromonadales</taxon>
        <taxon>Shewanellaceae</taxon>
        <taxon>Shewanella</taxon>
    </lineage>
</organism>
<name>A0ABT0KPB3_9GAMM</name>
<evidence type="ECO:0000256" key="1">
    <source>
        <dbReference type="SAM" id="Phobius"/>
    </source>
</evidence>
<protein>
    <submittedName>
        <fullName evidence="3">PspC domain-containing protein</fullName>
    </submittedName>
</protein>
<dbReference type="Pfam" id="PF04024">
    <property type="entry name" value="PspC"/>
    <property type="match status" value="1"/>
</dbReference>
<evidence type="ECO:0000313" key="4">
    <source>
        <dbReference type="Proteomes" id="UP001202134"/>
    </source>
</evidence>
<accession>A0ABT0KPB3</accession>
<keyword evidence="1" id="KW-0472">Membrane</keyword>
<gene>
    <name evidence="3" type="ORF">L2737_10175</name>
</gene>
<reference evidence="3 4" key="1">
    <citation type="submission" date="2022-01" db="EMBL/GenBank/DDBJ databases">
        <title>Whole genome-based taxonomy of the Shewanellaceae.</title>
        <authorList>
            <person name="Martin-Rodriguez A.J."/>
        </authorList>
    </citation>
    <scope>NUCLEOTIDE SEQUENCE [LARGE SCALE GENOMIC DNA]</scope>
    <source>
        <strain evidence="3 4">DSM 24955</strain>
    </source>
</reference>
<keyword evidence="4" id="KW-1185">Reference proteome</keyword>
<keyword evidence="1" id="KW-1133">Transmembrane helix</keyword>
<evidence type="ECO:0000313" key="3">
    <source>
        <dbReference type="EMBL" id="MCL1045690.1"/>
    </source>
</evidence>
<keyword evidence="1" id="KW-0812">Transmembrane</keyword>
<dbReference type="RefSeq" id="WP_102527993.1">
    <property type="nucleotide sequence ID" value="NZ_JAKIKU010000004.1"/>
</dbReference>
<dbReference type="EMBL" id="JAKIKU010000004">
    <property type="protein sequence ID" value="MCL1045690.1"/>
    <property type="molecule type" value="Genomic_DNA"/>
</dbReference>
<feature type="domain" description="Phage shock protein PspC N-terminal" evidence="2">
    <location>
        <begin position="11"/>
        <end position="62"/>
    </location>
</feature>
<evidence type="ECO:0000259" key="2">
    <source>
        <dbReference type="Pfam" id="PF04024"/>
    </source>
</evidence>
<proteinExistence type="predicted"/>
<dbReference type="Proteomes" id="UP001202134">
    <property type="component" value="Unassembled WGS sequence"/>
</dbReference>